<dbReference type="EMBL" id="FPBD01000006">
    <property type="protein sequence ID" value="SFU01841.1"/>
    <property type="molecule type" value="Genomic_DNA"/>
</dbReference>
<dbReference type="InterPro" id="IPR001387">
    <property type="entry name" value="Cro/C1-type_HTH"/>
</dbReference>
<dbReference type="Pfam" id="PF14525">
    <property type="entry name" value="AraC_binding_2"/>
    <property type="match status" value="1"/>
</dbReference>
<reference evidence="6" key="1">
    <citation type="submission" date="2016-10" db="EMBL/GenBank/DDBJ databases">
        <authorList>
            <person name="Varghese N."/>
            <person name="Submissions S."/>
        </authorList>
    </citation>
    <scope>NUCLEOTIDE SEQUENCE [LARGE SCALE GENOMIC DNA]</scope>
    <source>
        <strain evidence="6">DSM 17465</strain>
    </source>
</reference>
<dbReference type="PROSITE" id="PS00041">
    <property type="entry name" value="HTH_ARAC_FAMILY_1"/>
    <property type="match status" value="1"/>
</dbReference>
<evidence type="ECO:0000313" key="5">
    <source>
        <dbReference type="EMBL" id="SFU01841.1"/>
    </source>
</evidence>
<dbReference type="SMART" id="SM00342">
    <property type="entry name" value="HTH_ARAC"/>
    <property type="match status" value="1"/>
</dbReference>
<dbReference type="PANTHER" id="PTHR46796">
    <property type="entry name" value="HTH-TYPE TRANSCRIPTIONAL ACTIVATOR RHAS-RELATED"/>
    <property type="match status" value="1"/>
</dbReference>
<dbReference type="InterPro" id="IPR009057">
    <property type="entry name" value="Homeodomain-like_sf"/>
</dbReference>
<sequence length="309" mass="34711">MTGDVANKAYCPPKENFSASVSARILTNASLGLISGGNYFVERTERRTAQDNIDVYCLQLYQHTGGSELNCSEGSLTLKSGDLVFYDATQPMSAHHADYQLCKLMLPRARLSKYICEHRSHPVQIFRGNEAPLPIIRQLMSSLGTEINTLNDQHYSSIVDCIAELVGQMLSDQPNTAAPPVLSHSSQLLRRLQVKDLLRQHLSNPHLSSDELAHLMGVSRSTLYRLLEPMGGFAKYLRSMRLVRARQVLQVQSNVEIGRLAEQCGFSHFSTFSKVFRDEFDMSPREMLGELHEDTKSPLDAYVYWATAQ</sequence>
<keyword evidence="6" id="KW-1185">Reference proteome</keyword>
<keyword evidence="1" id="KW-0805">Transcription regulation</keyword>
<feature type="domain" description="HTH araC/xylS-type" evidence="4">
    <location>
        <begin position="192"/>
        <end position="290"/>
    </location>
</feature>
<keyword evidence="2" id="KW-0238">DNA-binding</keyword>
<dbReference type="Pfam" id="PF12833">
    <property type="entry name" value="HTH_18"/>
    <property type="match status" value="1"/>
</dbReference>
<name>A0A1I7CQV6_9HYPH</name>
<dbReference type="PROSITE" id="PS01124">
    <property type="entry name" value="HTH_ARAC_FAMILY_2"/>
    <property type="match status" value="1"/>
</dbReference>
<evidence type="ECO:0000313" key="6">
    <source>
        <dbReference type="Proteomes" id="UP000183371"/>
    </source>
</evidence>
<evidence type="ECO:0000256" key="3">
    <source>
        <dbReference type="ARBA" id="ARBA00023163"/>
    </source>
</evidence>
<dbReference type="CDD" id="cd00093">
    <property type="entry name" value="HTH_XRE"/>
    <property type="match status" value="1"/>
</dbReference>
<protein>
    <submittedName>
        <fullName evidence="5">AraC-binding-like domain-containing protein</fullName>
    </submittedName>
</protein>
<dbReference type="InterPro" id="IPR050204">
    <property type="entry name" value="AraC_XylS_family_regulators"/>
</dbReference>
<evidence type="ECO:0000256" key="2">
    <source>
        <dbReference type="ARBA" id="ARBA00023125"/>
    </source>
</evidence>
<accession>A0A1I7CQV6</accession>
<dbReference type="GO" id="GO:0043565">
    <property type="term" value="F:sequence-specific DNA binding"/>
    <property type="evidence" value="ECO:0007669"/>
    <property type="project" value="InterPro"/>
</dbReference>
<dbReference type="InterPro" id="IPR018060">
    <property type="entry name" value="HTH_AraC"/>
</dbReference>
<evidence type="ECO:0000256" key="1">
    <source>
        <dbReference type="ARBA" id="ARBA00023015"/>
    </source>
</evidence>
<dbReference type="AlphaFoldDB" id="A0A1I7CQV6"/>
<gene>
    <name evidence="5" type="ORF">SAMN05444141_106311</name>
</gene>
<dbReference type="Proteomes" id="UP000183371">
    <property type="component" value="Unassembled WGS sequence"/>
</dbReference>
<dbReference type="SUPFAM" id="SSF46689">
    <property type="entry name" value="Homeodomain-like"/>
    <property type="match status" value="1"/>
</dbReference>
<dbReference type="PANTHER" id="PTHR46796:SF6">
    <property type="entry name" value="ARAC SUBFAMILY"/>
    <property type="match status" value="1"/>
</dbReference>
<dbReference type="InterPro" id="IPR018062">
    <property type="entry name" value="HTH_AraC-typ_CS"/>
</dbReference>
<organism evidence="5 6">
    <name type="scientific">Pseudovibrio denitrificans</name>
    <dbReference type="NCBI Taxonomy" id="258256"/>
    <lineage>
        <taxon>Bacteria</taxon>
        <taxon>Pseudomonadati</taxon>
        <taxon>Pseudomonadota</taxon>
        <taxon>Alphaproteobacteria</taxon>
        <taxon>Hyphomicrobiales</taxon>
        <taxon>Stappiaceae</taxon>
        <taxon>Pseudovibrio</taxon>
    </lineage>
</organism>
<proteinExistence type="predicted"/>
<evidence type="ECO:0000259" key="4">
    <source>
        <dbReference type="PROSITE" id="PS01124"/>
    </source>
</evidence>
<keyword evidence="3" id="KW-0804">Transcription</keyword>
<dbReference type="InterPro" id="IPR035418">
    <property type="entry name" value="AraC-bd_2"/>
</dbReference>
<dbReference type="Gene3D" id="1.10.10.60">
    <property type="entry name" value="Homeodomain-like"/>
    <property type="match status" value="1"/>
</dbReference>
<dbReference type="GO" id="GO:0003700">
    <property type="term" value="F:DNA-binding transcription factor activity"/>
    <property type="evidence" value="ECO:0007669"/>
    <property type="project" value="InterPro"/>
</dbReference>